<accession>A0AC61S5J9</accession>
<protein>
    <submittedName>
        <fullName evidence="1">ABC transporter ATP-binding protein</fullName>
    </submittedName>
</protein>
<evidence type="ECO:0000313" key="2">
    <source>
        <dbReference type="Proteomes" id="UP000305401"/>
    </source>
</evidence>
<organism evidence="1 2">
    <name type="scientific">Muribaculum caecicola</name>
    <dbReference type="NCBI Taxonomy" id="3038144"/>
    <lineage>
        <taxon>Bacteria</taxon>
        <taxon>Pseudomonadati</taxon>
        <taxon>Bacteroidota</taxon>
        <taxon>Bacteroidia</taxon>
        <taxon>Bacteroidales</taxon>
        <taxon>Muribaculaceae</taxon>
        <taxon>Muribaculum</taxon>
    </lineage>
</organism>
<proteinExistence type="predicted"/>
<keyword evidence="2" id="KW-1185">Reference proteome</keyword>
<sequence length="239" mass="26574">MIELHNFSIGYESRKLLDNVNAAINAGSLTALIGRNGSGKSTLLRAIAGLNSKYTGNIVIDGLDITKINTHELAHRLAFVNTQRTRIANLTCLQLVGLGRTPYTDWIGRLSTKDTEAVEKALEAVGMQEYSRRTLDTMSDGECQRVMVARALAQDTPVILLDEPTSFLDLPNRYELCVLLGKLAHELNKCVLFSTHELEIAMRMCDNIVLVDNPHLHIMPTDEMRKSGLIERLFGKIVI</sequence>
<evidence type="ECO:0000313" key="1">
    <source>
        <dbReference type="EMBL" id="THG51754.1"/>
    </source>
</evidence>
<comment type="caution">
    <text evidence="1">The sequence shown here is derived from an EMBL/GenBank/DDBJ whole genome shotgun (WGS) entry which is preliminary data.</text>
</comment>
<gene>
    <name evidence="1" type="ORF">E5990_05785</name>
</gene>
<reference evidence="1" key="1">
    <citation type="submission" date="2019-04" db="EMBL/GenBank/DDBJ databases">
        <title>Microbes associate with the intestines of laboratory mice.</title>
        <authorList>
            <person name="Navarre W."/>
            <person name="Wong E."/>
            <person name="Huang K.C."/>
            <person name="Tropini C."/>
            <person name="Ng K."/>
            <person name="Yu B."/>
        </authorList>
    </citation>
    <scope>NUCLEOTIDE SEQUENCE</scope>
    <source>
        <strain evidence="1">NM86_A22</strain>
    </source>
</reference>
<dbReference type="Proteomes" id="UP000305401">
    <property type="component" value="Unassembled WGS sequence"/>
</dbReference>
<name>A0AC61S5J9_9BACT</name>
<keyword evidence="1" id="KW-0067">ATP-binding</keyword>
<dbReference type="EMBL" id="SSTG01000055">
    <property type="protein sequence ID" value="THG51754.1"/>
    <property type="molecule type" value="Genomic_DNA"/>
</dbReference>
<keyword evidence="1" id="KW-0547">Nucleotide-binding</keyword>